<reference evidence="2 3" key="1">
    <citation type="journal article" date="2016" name="Genome Biol. Evol.">
        <title>Divergent and convergent evolution of fungal pathogenicity.</title>
        <authorList>
            <person name="Shang Y."/>
            <person name="Xiao G."/>
            <person name="Zheng P."/>
            <person name="Cen K."/>
            <person name="Zhan S."/>
            <person name="Wang C."/>
        </authorList>
    </citation>
    <scope>NUCLEOTIDE SEQUENCE [LARGE SCALE GENOMIC DNA]</scope>
    <source>
        <strain evidence="2 3">RCEF 2490</strain>
    </source>
</reference>
<comment type="caution">
    <text evidence="2">The sequence shown here is derived from an EMBL/GenBank/DDBJ whole genome shotgun (WGS) entry which is preliminary data.</text>
</comment>
<evidence type="ECO:0000313" key="2">
    <source>
        <dbReference type="EMBL" id="KZZ98842.1"/>
    </source>
</evidence>
<dbReference type="STRING" id="1081109.A0A162IV48"/>
<sequence>MGGQNRENGKAKPMKAPKKKAAADVDSDDERARQKMKEDEAARKAMANQIAGKKGPLNTGSQGIKKSGKK</sequence>
<proteinExistence type="predicted"/>
<evidence type="ECO:0000256" key="1">
    <source>
        <dbReference type="SAM" id="MobiDB-lite"/>
    </source>
</evidence>
<keyword evidence="3" id="KW-1185">Reference proteome</keyword>
<dbReference type="OrthoDB" id="3052842at2759"/>
<evidence type="ECO:0000313" key="3">
    <source>
        <dbReference type="Proteomes" id="UP000078544"/>
    </source>
</evidence>
<dbReference type="InterPro" id="IPR015157">
    <property type="entry name" value="TMA7"/>
</dbReference>
<dbReference type="AlphaFoldDB" id="A0A162IV48"/>
<gene>
    <name evidence="2" type="ORF">AAL_02393</name>
</gene>
<dbReference type="Proteomes" id="UP000078544">
    <property type="component" value="Unassembled WGS sequence"/>
</dbReference>
<name>A0A162IV48_9HYPO</name>
<dbReference type="EMBL" id="AZGY01000004">
    <property type="protein sequence ID" value="KZZ98842.1"/>
    <property type="molecule type" value="Genomic_DNA"/>
</dbReference>
<accession>A0A162IV48</accession>
<dbReference type="Pfam" id="PF09072">
    <property type="entry name" value="TMA7"/>
    <property type="match status" value="1"/>
</dbReference>
<feature type="compositionally biased region" description="Basic and acidic residues" evidence="1">
    <location>
        <begin position="30"/>
        <end position="43"/>
    </location>
</feature>
<feature type="region of interest" description="Disordered" evidence="1">
    <location>
        <begin position="1"/>
        <end position="70"/>
    </location>
</feature>
<organism evidence="2 3">
    <name type="scientific">Moelleriella libera RCEF 2490</name>
    <dbReference type="NCBI Taxonomy" id="1081109"/>
    <lineage>
        <taxon>Eukaryota</taxon>
        <taxon>Fungi</taxon>
        <taxon>Dikarya</taxon>
        <taxon>Ascomycota</taxon>
        <taxon>Pezizomycotina</taxon>
        <taxon>Sordariomycetes</taxon>
        <taxon>Hypocreomycetidae</taxon>
        <taxon>Hypocreales</taxon>
        <taxon>Clavicipitaceae</taxon>
        <taxon>Moelleriella</taxon>
    </lineage>
</organism>
<protein>
    <submittedName>
        <fullName evidence="2">Translation machinery associated TMA7</fullName>
    </submittedName>
</protein>